<name>A0A7W4PQG8_9PROT</name>
<gene>
    <name evidence="1" type="ORF">HLH27_15190</name>
</gene>
<dbReference type="AlphaFoldDB" id="A0A7W4PQG8"/>
<proteinExistence type="predicted"/>
<protein>
    <submittedName>
        <fullName evidence="1">Uncharacterized protein</fullName>
    </submittedName>
</protein>
<dbReference type="Proteomes" id="UP000540556">
    <property type="component" value="Unassembled WGS sequence"/>
</dbReference>
<evidence type="ECO:0000313" key="1">
    <source>
        <dbReference type="EMBL" id="MBB2206348.1"/>
    </source>
</evidence>
<accession>A0A7W4PQG8</accession>
<organism evidence="1 2">
    <name type="scientific">Gluconacetobacter takamatsuzukensis</name>
    <dbReference type="NCBI Taxonomy" id="1286190"/>
    <lineage>
        <taxon>Bacteria</taxon>
        <taxon>Pseudomonadati</taxon>
        <taxon>Pseudomonadota</taxon>
        <taxon>Alphaproteobacteria</taxon>
        <taxon>Acetobacterales</taxon>
        <taxon>Acetobacteraceae</taxon>
        <taxon>Gluconacetobacter</taxon>
    </lineage>
</organism>
<reference evidence="1 2" key="1">
    <citation type="submission" date="2020-04" db="EMBL/GenBank/DDBJ databases">
        <title>Description of novel Gluconacetobacter.</title>
        <authorList>
            <person name="Sombolestani A."/>
        </authorList>
    </citation>
    <scope>NUCLEOTIDE SEQUENCE [LARGE SCALE GENOMIC DNA]</scope>
    <source>
        <strain evidence="1 2">LMG 27800</strain>
    </source>
</reference>
<evidence type="ECO:0000313" key="2">
    <source>
        <dbReference type="Proteomes" id="UP000540556"/>
    </source>
</evidence>
<comment type="caution">
    <text evidence="1">The sequence shown here is derived from an EMBL/GenBank/DDBJ whole genome shotgun (WGS) entry which is preliminary data.</text>
</comment>
<keyword evidence="2" id="KW-1185">Reference proteome</keyword>
<sequence length="270" mass="28425">MENVSSLIPGSAGDPREVEYWLFGATRLRSCPLRVLVAGADAGVAAAQSIHDYIDCDLSADADPRARLNALAGLLAPAGGMRVVVAAPDGRGGGCDVGGLFDLLAGAGLVPVCLMVPLEYDPACLEADPAVCTDLDFQPDRAGAALAESRAGQRSFHVAYARHAGDGVRRADPMDVASVPVLRDLDGFALSRLMRPDNLLPVRLGGREVLLPVPSQARGLLPLIDGRRTVGELAAILENRGVDAAQFRQVWREMFATFAGLNQLLLQAPP</sequence>
<dbReference type="EMBL" id="JABEQK010000014">
    <property type="protein sequence ID" value="MBB2206348.1"/>
    <property type="molecule type" value="Genomic_DNA"/>
</dbReference>